<reference evidence="3" key="1">
    <citation type="submission" date="2020-10" db="EMBL/GenBank/DDBJ databases">
        <authorList>
            <person name="Gilroy R."/>
        </authorList>
    </citation>
    <scope>NUCLEOTIDE SEQUENCE</scope>
    <source>
        <strain evidence="3">CHK199-13235</strain>
    </source>
</reference>
<dbReference type="Gene3D" id="2.60.40.1180">
    <property type="entry name" value="Golgi alpha-mannosidase II"/>
    <property type="match status" value="1"/>
</dbReference>
<dbReference type="PANTHER" id="PTHR31084">
    <property type="entry name" value="ALPHA-L-FUCOSIDASE 2"/>
    <property type="match status" value="1"/>
</dbReference>
<evidence type="ECO:0000313" key="3">
    <source>
        <dbReference type="EMBL" id="HIS75308.1"/>
    </source>
</evidence>
<organism evidence="3 4">
    <name type="scientific">Candidatus Merdivicinus excrementipullorum</name>
    <dbReference type="NCBI Taxonomy" id="2840867"/>
    <lineage>
        <taxon>Bacteria</taxon>
        <taxon>Bacillati</taxon>
        <taxon>Bacillota</taxon>
        <taxon>Clostridia</taxon>
        <taxon>Eubacteriales</taxon>
        <taxon>Oscillospiraceae</taxon>
        <taxon>Oscillospiraceae incertae sedis</taxon>
        <taxon>Candidatus Merdivicinus</taxon>
    </lineage>
</organism>
<dbReference type="SUPFAM" id="SSF48208">
    <property type="entry name" value="Six-hairpin glycosidases"/>
    <property type="match status" value="1"/>
</dbReference>
<gene>
    <name evidence="3" type="ORF">IAB51_00715</name>
</gene>
<dbReference type="InterPro" id="IPR013780">
    <property type="entry name" value="Glyco_hydro_b"/>
</dbReference>
<proteinExistence type="predicted"/>
<dbReference type="GO" id="GO:0005975">
    <property type="term" value="P:carbohydrate metabolic process"/>
    <property type="evidence" value="ECO:0007669"/>
    <property type="project" value="InterPro"/>
</dbReference>
<evidence type="ECO:0000259" key="2">
    <source>
        <dbReference type="Pfam" id="PF22124"/>
    </source>
</evidence>
<dbReference type="Gene3D" id="1.50.10.10">
    <property type="match status" value="1"/>
</dbReference>
<reference evidence="3" key="2">
    <citation type="journal article" date="2021" name="PeerJ">
        <title>Extensive microbial diversity within the chicken gut microbiome revealed by metagenomics and culture.</title>
        <authorList>
            <person name="Gilroy R."/>
            <person name="Ravi A."/>
            <person name="Getino M."/>
            <person name="Pursley I."/>
            <person name="Horton D.L."/>
            <person name="Alikhan N.F."/>
            <person name="Baker D."/>
            <person name="Gharbi K."/>
            <person name="Hall N."/>
            <person name="Watson M."/>
            <person name="Adriaenssens E.M."/>
            <person name="Foster-Nyarko E."/>
            <person name="Jarju S."/>
            <person name="Secka A."/>
            <person name="Antonio M."/>
            <person name="Oren A."/>
            <person name="Chaudhuri R.R."/>
            <person name="La Ragione R."/>
            <person name="Hildebrand F."/>
            <person name="Pallen M.J."/>
        </authorList>
    </citation>
    <scope>NUCLEOTIDE SEQUENCE</scope>
    <source>
        <strain evidence="3">CHK199-13235</strain>
    </source>
</reference>
<protein>
    <submittedName>
        <fullName evidence="3">Uncharacterized protein</fullName>
    </submittedName>
</protein>
<feature type="domain" description="Alpha fucosidase A-like C-terminal" evidence="1">
    <location>
        <begin position="737"/>
        <end position="824"/>
    </location>
</feature>
<dbReference type="Pfam" id="PF22124">
    <property type="entry name" value="Glyco_hydro_95_cat"/>
    <property type="match status" value="1"/>
</dbReference>
<dbReference type="Gene3D" id="2.60.120.260">
    <property type="entry name" value="Galactose-binding domain-like"/>
    <property type="match status" value="1"/>
</dbReference>
<evidence type="ECO:0000259" key="1">
    <source>
        <dbReference type="Pfam" id="PF21307"/>
    </source>
</evidence>
<dbReference type="Proteomes" id="UP000824002">
    <property type="component" value="Unassembled WGS sequence"/>
</dbReference>
<name>A0A9D1JZT1_9FIRM</name>
<dbReference type="EMBL" id="DVJP01000010">
    <property type="protein sequence ID" value="HIS75308.1"/>
    <property type="molecule type" value="Genomic_DNA"/>
</dbReference>
<feature type="domain" description="Glycosyl hydrolase family 95 catalytic" evidence="2">
    <location>
        <begin position="464"/>
        <end position="569"/>
    </location>
</feature>
<dbReference type="InterPro" id="IPR012341">
    <property type="entry name" value="6hp_glycosidase-like_sf"/>
</dbReference>
<dbReference type="Pfam" id="PF21307">
    <property type="entry name" value="Glyco_hydro_95_C"/>
    <property type="match status" value="1"/>
</dbReference>
<comment type="caution">
    <text evidence="3">The sequence shown here is derived from an EMBL/GenBank/DDBJ whole genome shotgun (WGS) entry which is preliminary data.</text>
</comment>
<dbReference type="InterPro" id="IPR008928">
    <property type="entry name" value="6-hairpin_glycosidase_sf"/>
</dbReference>
<dbReference type="GO" id="GO:0004560">
    <property type="term" value="F:alpha-L-fucosidase activity"/>
    <property type="evidence" value="ECO:0007669"/>
    <property type="project" value="TreeGrafter"/>
</dbReference>
<accession>A0A9D1JZT1</accession>
<dbReference type="PANTHER" id="PTHR31084:SF0">
    <property type="entry name" value="ALPHA-L-FUCOSIDASE 2"/>
    <property type="match status" value="1"/>
</dbReference>
<sequence length="1040" mass="117294">MAQKRNVDYQSLVSQADIYYSAPVFENYKGMPVGNGVTGSIVWMEPDRLKFQINRVDVFAANGATTAGEPDMTSPDYLGHQEYCGGCAFLDISFGRDVFTETDTVQHLRMYDAELGLEGRNLQASLRVWAERDVFCLDVKDLSGKPEPVSITLSMLRPAHVVRKNHTADSRVFSREGMAGLTQAFSETCDTGVEGNDHFCASAVLASAKGCTIAETKLDSERCVTLTLLPETSQYSLYIASGASFQSLEQAEKDAQSAMFAAFSAGKEQIENSHRDWWHDYWSRSYIDTSFDRRYSLYWYTYLYFIGSTMRGGYPAKFNGLLFNADGDFRMWGGQYWWYNQSRSHYGLDTANHGDRNAPLFGMLLRAMPKYQKACEQIWGGHGGIILPETEGFSGPEILPDDIAEDLKAVLLDEKPISPRLLAFMENRSGLNSRWAIFAGGEEQKKQDASFRWHSNLCYNAGDAANSMWNHYLYTGDLEFLKKIYPWLKGVAEFYRFYPRKEMGEDGCWHFHHLGWAESITWADDVIDDLVMMRGIYKTVVAASEILGVDADLRDAWDEMYRRLPPYPTSEMEDAVSVHSHPDGFVTYAVCRKPCHLEWIGNTNDCRLRMLHNFDLVNLETKKTDPEGFELANRSYEATEVGRKLMHGKCPDFMGGGFALNFGLVEAARLGRTDIVRTGLPALLTQFTANQYQGANRLAWYASREACSIQELGVYSDGLQEPLLQSIANGAGNMEPVIYVFPAWPMEWDASFELLAKGAFLVHSKVEKGKIPYVRICSQKGGVCRLHNPWPGRAATVSSEQGKVSAAACETITFDTSAGQEYWISPEPEICPAEVAAPCRILLDDFWLQYPYKDGMARIRPGFSSRLRLNREGTVEFRSDREDILRVDGDVITGVQVGETVIRAWIDGAEVASRKIIVCHRVINDHEKCIRYQGKWRKSASTDPGVYFYDCHRSENPGDWLELDFSGYGFEIHGAKDFNASSVELYLDGEKLADVCCKANERLESQLLYSVKSLKPGFHTLRIVNADGKVFALDYFRIFS</sequence>
<dbReference type="InterPro" id="IPR049053">
    <property type="entry name" value="AFCA-like_C"/>
</dbReference>
<dbReference type="AlphaFoldDB" id="A0A9D1JZT1"/>
<evidence type="ECO:0000313" key="4">
    <source>
        <dbReference type="Proteomes" id="UP000824002"/>
    </source>
</evidence>
<dbReference type="InterPro" id="IPR054363">
    <property type="entry name" value="GH95_cat"/>
</dbReference>